<feature type="transmembrane region" description="Helical" evidence="4">
    <location>
        <begin position="374"/>
        <end position="393"/>
    </location>
</feature>
<dbReference type="RefSeq" id="WP_083953128.1">
    <property type="nucleotide sequence ID" value="NZ_JARMAB010000009.1"/>
</dbReference>
<dbReference type="PANTHER" id="PTHR43630">
    <property type="entry name" value="POLY-BETA-1,6-N-ACETYL-D-GLUCOSAMINE SYNTHASE"/>
    <property type="match status" value="1"/>
</dbReference>
<dbReference type="Proteomes" id="UP001341444">
    <property type="component" value="Unassembled WGS sequence"/>
</dbReference>
<dbReference type="EMBL" id="JARMAB010000009">
    <property type="protein sequence ID" value="MED1203068.1"/>
    <property type="molecule type" value="Genomic_DNA"/>
</dbReference>
<sequence>MILLLLLFCLALTFIYGIFTAGWTEAIQNSVYFFLLGVQLVSLFFVGYQTAMSYAGLRKFKKTEIKEPKNKFAVLVAAHNEEKVISQICKNLKNLNYPKHLYDVYVICDNCTDGTADVVRKTGVTAMERNVPEKKGKGHGLEWMFERLWEFEEKGIFYDAVAMFDADNLVGKDFLQIINSKLMEGHEVIQAYLDSKNPTDTWVTKSYSFAYWSTNRIYQLVREYLGLTAQLGGTGVTVATKVLKEIGWGATSLTEDLEFTQRYILKTGKRVAWAHDAKLYDEKPLGFKQSFKQRIRWMQGHFDCMTKYTVPLIVEGIKKRKLMLIDSAIYLLMPSRAVLTLILMITAFLSITGIYKADGLLGDIMDRSLLFNGWVYGVFVAAYLSLPIVAMLLEKKGKKLHWFVFSYLFGLSWIPVTIIGFIKKNQREWSHTAHTRSVEIEEIEKEPGDVLEAAQILKPDIQE</sequence>
<protein>
    <submittedName>
        <fullName evidence="5">Glycosyltransferase family 2 protein</fullName>
    </submittedName>
</protein>
<feature type="transmembrane region" description="Helical" evidence="4">
    <location>
        <begin position="30"/>
        <end position="51"/>
    </location>
</feature>
<accession>A0ABU6MHF1</accession>
<dbReference type="Pfam" id="PF13641">
    <property type="entry name" value="Glyco_tranf_2_3"/>
    <property type="match status" value="1"/>
</dbReference>
<keyword evidence="4" id="KW-1133">Transmembrane helix</keyword>
<evidence type="ECO:0000256" key="1">
    <source>
        <dbReference type="ARBA" id="ARBA00006739"/>
    </source>
</evidence>
<dbReference type="Gene3D" id="3.90.550.10">
    <property type="entry name" value="Spore Coat Polysaccharide Biosynthesis Protein SpsA, Chain A"/>
    <property type="match status" value="1"/>
</dbReference>
<keyword evidence="2" id="KW-0328">Glycosyltransferase</keyword>
<proteinExistence type="inferred from homology"/>
<feature type="transmembrane region" description="Helical" evidence="4">
    <location>
        <begin position="328"/>
        <end position="354"/>
    </location>
</feature>
<evidence type="ECO:0000256" key="3">
    <source>
        <dbReference type="ARBA" id="ARBA00022679"/>
    </source>
</evidence>
<organism evidence="5 6">
    <name type="scientific">Heyndrickxia acidicola</name>
    <dbReference type="NCBI Taxonomy" id="209389"/>
    <lineage>
        <taxon>Bacteria</taxon>
        <taxon>Bacillati</taxon>
        <taxon>Bacillota</taxon>
        <taxon>Bacilli</taxon>
        <taxon>Bacillales</taxon>
        <taxon>Bacillaceae</taxon>
        <taxon>Heyndrickxia</taxon>
    </lineage>
</organism>
<gene>
    <name evidence="5" type="ORF">P4T90_08160</name>
</gene>
<reference evidence="5 6" key="1">
    <citation type="submission" date="2023-03" db="EMBL/GenBank/DDBJ databases">
        <title>Bacillus Genome Sequencing.</title>
        <authorList>
            <person name="Dunlap C."/>
        </authorList>
    </citation>
    <scope>NUCLEOTIDE SEQUENCE [LARGE SCALE GENOMIC DNA]</scope>
    <source>
        <strain evidence="5 6">B-23453</strain>
    </source>
</reference>
<keyword evidence="4" id="KW-0472">Membrane</keyword>
<keyword evidence="6" id="KW-1185">Reference proteome</keyword>
<keyword evidence="4" id="KW-0812">Transmembrane</keyword>
<dbReference type="SUPFAM" id="SSF53448">
    <property type="entry name" value="Nucleotide-diphospho-sugar transferases"/>
    <property type="match status" value="1"/>
</dbReference>
<evidence type="ECO:0000313" key="5">
    <source>
        <dbReference type="EMBL" id="MED1203068.1"/>
    </source>
</evidence>
<comment type="caution">
    <text evidence="5">The sequence shown here is derived from an EMBL/GenBank/DDBJ whole genome shotgun (WGS) entry which is preliminary data.</text>
</comment>
<name>A0ABU6MHF1_9BACI</name>
<dbReference type="PANTHER" id="PTHR43630:SF1">
    <property type="entry name" value="POLY-BETA-1,6-N-ACETYL-D-GLUCOSAMINE SYNTHASE"/>
    <property type="match status" value="1"/>
</dbReference>
<evidence type="ECO:0000256" key="2">
    <source>
        <dbReference type="ARBA" id="ARBA00022676"/>
    </source>
</evidence>
<comment type="similarity">
    <text evidence="1">Belongs to the glycosyltransferase 2 family.</text>
</comment>
<dbReference type="InterPro" id="IPR029044">
    <property type="entry name" value="Nucleotide-diphossugar_trans"/>
</dbReference>
<evidence type="ECO:0000256" key="4">
    <source>
        <dbReference type="SAM" id="Phobius"/>
    </source>
</evidence>
<feature type="transmembrane region" description="Helical" evidence="4">
    <location>
        <begin position="400"/>
        <end position="422"/>
    </location>
</feature>
<evidence type="ECO:0000313" key="6">
    <source>
        <dbReference type="Proteomes" id="UP001341444"/>
    </source>
</evidence>
<keyword evidence="3" id="KW-0808">Transferase</keyword>
<dbReference type="CDD" id="cd06438">
    <property type="entry name" value="EpsO_like"/>
    <property type="match status" value="1"/>
</dbReference>